<feature type="region of interest" description="Disordered" evidence="1">
    <location>
        <begin position="1"/>
        <end position="57"/>
    </location>
</feature>
<name>A0A0D9S066_CHLSB</name>
<dbReference type="Proteomes" id="UP000029965">
    <property type="component" value="Chromosome 18"/>
</dbReference>
<dbReference type="EMBL" id="AQIB01127596">
    <property type="status" value="NOT_ANNOTATED_CDS"/>
    <property type="molecule type" value="Genomic_DNA"/>
</dbReference>
<reference evidence="2" key="2">
    <citation type="submission" date="2025-08" db="UniProtKB">
        <authorList>
            <consortium name="Ensembl"/>
        </authorList>
    </citation>
    <scope>IDENTIFICATION</scope>
</reference>
<dbReference type="Bgee" id="ENSCSAG00000018239">
    <property type="expression patterns" value="Expressed in blood and 4 other cell types or tissues"/>
</dbReference>
<proteinExistence type="predicted"/>
<reference evidence="2 3" key="1">
    <citation type="submission" date="2014-03" db="EMBL/GenBank/DDBJ databases">
        <authorList>
            <person name="Warren W."/>
            <person name="Wilson R.K."/>
        </authorList>
    </citation>
    <scope>NUCLEOTIDE SEQUENCE</scope>
</reference>
<dbReference type="Ensembl" id="ENSCSAT00000016336.1">
    <property type="protein sequence ID" value="ENSCSAP00000014255.1"/>
    <property type="gene ID" value="ENSCSAG00000018239.1"/>
</dbReference>
<dbReference type="AlphaFoldDB" id="A0A0D9S066"/>
<evidence type="ECO:0000313" key="3">
    <source>
        <dbReference type="Proteomes" id="UP000029965"/>
    </source>
</evidence>
<organism evidence="2 3">
    <name type="scientific">Chlorocebus sabaeus</name>
    <name type="common">Green monkey</name>
    <name type="synonym">Simia sabaea</name>
    <dbReference type="NCBI Taxonomy" id="60711"/>
    <lineage>
        <taxon>Eukaryota</taxon>
        <taxon>Metazoa</taxon>
        <taxon>Chordata</taxon>
        <taxon>Craniata</taxon>
        <taxon>Vertebrata</taxon>
        <taxon>Euteleostomi</taxon>
        <taxon>Mammalia</taxon>
        <taxon>Eutheria</taxon>
        <taxon>Euarchontoglires</taxon>
        <taxon>Primates</taxon>
        <taxon>Haplorrhini</taxon>
        <taxon>Catarrhini</taxon>
        <taxon>Cercopithecidae</taxon>
        <taxon>Cercopithecinae</taxon>
        <taxon>Chlorocebus</taxon>
    </lineage>
</organism>
<keyword evidence="3" id="KW-1185">Reference proteome</keyword>
<feature type="compositionally biased region" description="Basic and acidic residues" evidence="1">
    <location>
        <begin position="47"/>
        <end position="57"/>
    </location>
</feature>
<evidence type="ECO:0000313" key="2">
    <source>
        <dbReference type="Ensembl" id="ENSCSAP00000014255.1"/>
    </source>
</evidence>
<accession>A0A0D9S066</accession>
<evidence type="ECO:0000256" key="1">
    <source>
        <dbReference type="SAM" id="MobiDB-lite"/>
    </source>
</evidence>
<reference evidence="2" key="3">
    <citation type="submission" date="2025-09" db="UniProtKB">
        <authorList>
            <consortium name="Ensembl"/>
        </authorList>
    </citation>
    <scope>IDENTIFICATION</scope>
</reference>
<protein>
    <submittedName>
        <fullName evidence="2">Uncharacterized protein</fullName>
    </submittedName>
</protein>
<sequence length="57" mass="6142">QMRKLRPGAPRGLGGEAEVEVVEGCSPAGRQSETPPQKKKKKGGRMWSRDPGSDGEH</sequence>
<dbReference type="EMBL" id="AQIB01127597">
    <property type="status" value="NOT_ANNOTATED_CDS"/>
    <property type="molecule type" value="Genomic_DNA"/>
</dbReference>